<dbReference type="Gene3D" id="3.40.190.10">
    <property type="entry name" value="Periplasmic binding protein-like II"/>
    <property type="match status" value="2"/>
</dbReference>
<dbReference type="PRINTS" id="PR00039">
    <property type="entry name" value="HTHLYSR"/>
</dbReference>
<dbReference type="PROSITE" id="PS50931">
    <property type="entry name" value="HTH_LYSR"/>
    <property type="match status" value="1"/>
</dbReference>
<evidence type="ECO:0000313" key="7">
    <source>
        <dbReference type="Proteomes" id="UP001156670"/>
    </source>
</evidence>
<dbReference type="InterPro" id="IPR050176">
    <property type="entry name" value="LTTR"/>
</dbReference>
<keyword evidence="4" id="KW-0804">Transcription</keyword>
<dbReference type="InterPro" id="IPR000847">
    <property type="entry name" value="LysR_HTH_N"/>
</dbReference>
<dbReference type="Pfam" id="PF03466">
    <property type="entry name" value="LysR_substrate"/>
    <property type="match status" value="1"/>
</dbReference>
<reference evidence="7" key="1">
    <citation type="journal article" date="2019" name="Int. J. Syst. Evol. Microbiol.">
        <title>The Global Catalogue of Microorganisms (GCM) 10K type strain sequencing project: providing services to taxonomists for standard genome sequencing and annotation.</title>
        <authorList>
            <consortium name="The Broad Institute Genomics Platform"/>
            <consortium name="The Broad Institute Genome Sequencing Center for Infectious Disease"/>
            <person name="Wu L."/>
            <person name="Ma J."/>
        </authorList>
    </citation>
    <scope>NUCLEOTIDE SEQUENCE [LARGE SCALE GENOMIC DNA]</scope>
    <source>
        <strain evidence="7">NBRC 111980</strain>
    </source>
</reference>
<dbReference type="InterPro" id="IPR036388">
    <property type="entry name" value="WH-like_DNA-bd_sf"/>
</dbReference>
<evidence type="ECO:0000256" key="4">
    <source>
        <dbReference type="ARBA" id="ARBA00023163"/>
    </source>
</evidence>
<evidence type="ECO:0000313" key="6">
    <source>
        <dbReference type="EMBL" id="GLQ92391.1"/>
    </source>
</evidence>
<accession>A0ABQ5XP91</accession>
<evidence type="ECO:0000256" key="2">
    <source>
        <dbReference type="ARBA" id="ARBA00023015"/>
    </source>
</evidence>
<dbReference type="RefSeq" id="WP_284320122.1">
    <property type="nucleotide sequence ID" value="NZ_BSOB01000010.1"/>
</dbReference>
<keyword evidence="7" id="KW-1185">Reference proteome</keyword>
<keyword evidence="2" id="KW-0805">Transcription regulation</keyword>
<dbReference type="InterPro" id="IPR005119">
    <property type="entry name" value="LysR_subst-bd"/>
</dbReference>
<gene>
    <name evidence="6" type="ORF">GCM10007901_13420</name>
</gene>
<sequence>MTNENAYLRRPLDLDAVQAFVLVADFNSFTRAAEATGTTQSAISLKLKRLEDRLGHRLLERTPRRVRLLSEGEAFLSAARELLDAHERALHRRIAARLNLRIGISDQAAGTELPALLAKLGAYDRSLCMEVRVGASHGLLAAYDRGDLDVAIVCRDGPRGDGESLFVEPYNWYALPGFEWPSEEPLRIASLAAPCMIRARALKTLDDAGVPWTEVFVGGGLPAVVAAAAAGLAVAPLPHRVCVPTLADVGERLGLPRLPLTEVMLHHRATEPRMRGAVRILAAALRASAG</sequence>
<dbReference type="EMBL" id="BSOB01000010">
    <property type="protein sequence ID" value="GLQ92391.1"/>
    <property type="molecule type" value="Genomic_DNA"/>
</dbReference>
<feature type="domain" description="HTH lysR-type" evidence="5">
    <location>
        <begin position="12"/>
        <end position="69"/>
    </location>
</feature>
<name>A0ABQ5XP91_9GAMM</name>
<organism evidence="6 7">
    <name type="scientific">Dyella acidisoli</name>
    <dbReference type="NCBI Taxonomy" id="1867834"/>
    <lineage>
        <taxon>Bacteria</taxon>
        <taxon>Pseudomonadati</taxon>
        <taxon>Pseudomonadota</taxon>
        <taxon>Gammaproteobacteria</taxon>
        <taxon>Lysobacterales</taxon>
        <taxon>Rhodanobacteraceae</taxon>
        <taxon>Dyella</taxon>
    </lineage>
</organism>
<keyword evidence="3" id="KW-0238">DNA-binding</keyword>
<dbReference type="Pfam" id="PF00126">
    <property type="entry name" value="HTH_1"/>
    <property type="match status" value="1"/>
</dbReference>
<protein>
    <submittedName>
        <fullName evidence="6">LysR family transcriptional regulator</fullName>
    </submittedName>
</protein>
<dbReference type="InterPro" id="IPR036390">
    <property type="entry name" value="WH_DNA-bd_sf"/>
</dbReference>
<dbReference type="PANTHER" id="PTHR30579">
    <property type="entry name" value="TRANSCRIPTIONAL REGULATOR"/>
    <property type="match status" value="1"/>
</dbReference>
<evidence type="ECO:0000259" key="5">
    <source>
        <dbReference type="PROSITE" id="PS50931"/>
    </source>
</evidence>
<dbReference type="SUPFAM" id="SSF46785">
    <property type="entry name" value="Winged helix' DNA-binding domain"/>
    <property type="match status" value="1"/>
</dbReference>
<evidence type="ECO:0000256" key="1">
    <source>
        <dbReference type="ARBA" id="ARBA00009437"/>
    </source>
</evidence>
<proteinExistence type="inferred from homology"/>
<dbReference type="Gene3D" id="1.10.10.10">
    <property type="entry name" value="Winged helix-like DNA-binding domain superfamily/Winged helix DNA-binding domain"/>
    <property type="match status" value="1"/>
</dbReference>
<dbReference type="SUPFAM" id="SSF53850">
    <property type="entry name" value="Periplasmic binding protein-like II"/>
    <property type="match status" value="1"/>
</dbReference>
<dbReference type="Proteomes" id="UP001156670">
    <property type="component" value="Unassembled WGS sequence"/>
</dbReference>
<dbReference type="PANTHER" id="PTHR30579:SF7">
    <property type="entry name" value="HTH-TYPE TRANSCRIPTIONAL REGULATOR LRHA-RELATED"/>
    <property type="match status" value="1"/>
</dbReference>
<comment type="caution">
    <text evidence="6">The sequence shown here is derived from an EMBL/GenBank/DDBJ whole genome shotgun (WGS) entry which is preliminary data.</text>
</comment>
<comment type="similarity">
    <text evidence="1">Belongs to the LysR transcriptional regulatory family.</text>
</comment>
<evidence type="ECO:0000256" key="3">
    <source>
        <dbReference type="ARBA" id="ARBA00023125"/>
    </source>
</evidence>